<keyword evidence="2" id="KW-1185">Reference proteome</keyword>
<accession>A0A5P1EBB5</accession>
<sequence length="67" mass="7401">MSIQGEKDGEKASFFEASKIGDNLVPLYLCIFSDHLTPVLAYRCLVSEDDRDAPSFLFESVEQAGLS</sequence>
<dbReference type="EMBL" id="CM007387">
    <property type="protein sequence ID" value="ONK62069.1"/>
    <property type="molecule type" value="Genomic_DNA"/>
</dbReference>
<gene>
    <name evidence="1" type="ORF">A4U43_C07F40</name>
</gene>
<reference evidence="2" key="1">
    <citation type="journal article" date="2017" name="Nat. Commun.">
        <title>The asparagus genome sheds light on the origin and evolution of a young Y chromosome.</title>
        <authorList>
            <person name="Harkess A."/>
            <person name="Zhou J."/>
            <person name="Xu C."/>
            <person name="Bowers J.E."/>
            <person name="Van der Hulst R."/>
            <person name="Ayyampalayam S."/>
            <person name="Mercati F."/>
            <person name="Riccardi P."/>
            <person name="McKain M.R."/>
            <person name="Kakrana A."/>
            <person name="Tang H."/>
            <person name="Ray J."/>
            <person name="Groenendijk J."/>
            <person name="Arikit S."/>
            <person name="Mathioni S.M."/>
            <person name="Nakano M."/>
            <person name="Shan H."/>
            <person name="Telgmann-Rauber A."/>
            <person name="Kanno A."/>
            <person name="Yue Z."/>
            <person name="Chen H."/>
            <person name="Li W."/>
            <person name="Chen Y."/>
            <person name="Xu X."/>
            <person name="Zhang Y."/>
            <person name="Luo S."/>
            <person name="Chen H."/>
            <person name="Gao J."/>
            <person name="Mao Z."/>
            <person name="Pires J.C."/>
            <person name="Luo M."/>
            <person name="Kudrna D."/>
            <person name="Wing R.A."/>
            <person name="Meyers B.C."/>
            <person name="Yi K."/>
            <person name="Kong H."/>
            <person name="Lavrijsen P."/>
            <person name="Sunseri F."/>
            <person name="Falavigna A."/>
            <person name="Ye Y."/>
            <person name="Leebens-Mack J.H."/>
            <person name="Chen G."/>
        </authorList>
    </citation>
    <scope>NUCLEOTIDE SEQUENCE [LARGE SCALE GENOMIC DNA]</scope>
    <source>
        <strain evidence="2">cv. DH0086</strain>
    </source>
</reference>
<dbReference type="Proteomes" id="UP000243459">
    <property type="component" value="Chromosome 7"/>
</dbReference>
<evidence type="ECO:0000313" key="2">
    <source>
        <dbReference type="Proteomes" id="UP000243459"/>
    </source>
</evidence>
<proteinExistence type="predicted"/>
<protein>
    <submittedName>
        <fullName evidence="1">Uncharacterized protein</fullName>
    </submittedName>
</protein>
<dbReference type="Gramene" id="ONK62069">
    <property type="protein sequence ID" value="ONK62069"/>
    <property type="gene ID" value="A4U43_C07F40"/>
</dbReference>
<name>A0A5P1EBB5_ASPOF</name>
<evidence type="ECO:0000313" key="1">
    <source>
        <dbReference type="EMBL" id="ONK62069.1"/>
    </source>
</evidence>
<dbReference type="AlphaFoldDB" id="A0A5P1EBB5"/>
<organism evidence="1 2">
    <name type="scientific">Asparagus officinalis</name>
    <name type="common">Garden asparagus</name>
    <dbReference type="NCBI Taxonomy" id="4686"/>
    <lineage>
        <taxon>Eukaryota</taxon>
        <taxon>Viridiplantae</taxon>
        <taxon>Streptophyta</taxon>
        <taxon>Embryophyta</taxon>
        <taxon>Tracheophyta</taxon>
        <taxon>Spermatophyta</taxon>
        <taxon>Magnoliopsida</taxon>
        <taxon>Liliopsida</taxon>
        <taxon>Asparagales</taxon>
        <taxon>Asparagaceae</taxon>
        <taxon>Asparagoideae</taxon>
        <taxon>Asparagus</taxon>
    </lineage>
</organism>